<proteinExistence type="predicted"/>
<dbReference type="EMBL" id="JADOGI010000120">
    <property type="protein sequence ID" value="MBF8190392.1"/>
    <property type="molecule type" value="Genomic_DNA"/>
</dbReference>
<dbReference type="AlphaFoldDB" id="A0A931ACE8"/>
<reference evidence="2" key="1">
    <citation type="submission" date="2020-11" db="EMBL/GenBank/DDBJ databases">
        <title>Whole-genome analyses of Nonomuraea sp. K274.</title>
        <authorList>
            <person name="Veyisoglu A."/>
        </authorList>
    </citation>
    <scope>NUCLEOTIDE SEQUENCE</scope>
    <source>
        <strain evidence="2">K274</strain>
    </source>
</reference>
<name>A0A931ACE8_9ACTN</name>
<evidence type="ECO:0000313" key="2">
    <source>
        <dbReference type="EMBL" id="MBF8190392.1"/>
    </source>
</evidence>
<feature type="domain" description="CHRD" evidence="1">
    <location>
        <begin position="10"/>
        <end position="29"/>
    </location>
</feature>
<dbReference type="InterPro" id="IPR010895">
    <property type="entry name" value="CHRD"/>
</dbReference>
<keyword evidence="3" id="KW-1185">Reference proteome</keyword>
<evidence type="ECO:0000259" key="1">
    <source>
        <dbReference type="Pfam" id="PF07452"/>
    </source>
</evidence>
<organism evidence="2 3">
    <name type="scientific">Nonomuraea cypriaca</name>
    <dbReference type="NCBI Taxonomy" id="1187855"/>
    <lineage>
        <taxon>Bacteria</taxon>
        <taxon>Bacillati</taxon>
        <taxon>Actinomycetota</taxon>
        <taxon>Actinomycetes</taxon>
        <taxon>Streptosporangiales</taxon>
        <taxon>Streptosporangiaceae</taxon>
        <taxon>Nonomuraea</taxon>
    </lineage>
</organism>
<accession>A0A931ACE8</accession>
<sequence>MRAIVKWPRLYYANVHNAKYPAGAIRGQLRR</sequence>
<protein>
    <submittedName>
        <fullName evidence="2">CHRD domain-containing protein</fullName>
    </submittedName>
</protein>
<comment type="caution">
    <text evidence="2">The sequence shown here is derived from an EMBL/GenBank/DDBJ whole genome shotgun (WGS) entry which is preliminary data.</text>
</comment>
<gene>
    <name evidence="2" type="ORF">ITP53_32715</name>
</gene>
<dbReference type="Proteomes" id="UP000605361">
    <property type="component" value="Unassembled WGS sequence"/>
</dbReference>
<evidence type="ECO:0000313" key="3">
    <source>
        <dbReference type="Proteomes" id="UP000605361"/>
    </source>
</evidence>
<dbReference type="Pfam" id="PF07452">
    <property type="entry name" value="CHRD"/>
    <property type="match status" value="1"/>
</dbReference>